<organism evidence="9 10">
    <name type="scientific">Micromonospora globbae</name>
    <dbReference type="NCBI Taxonomy" id="1894969"/>
    <lineage>
        <taxon>Bacteria</taxon>
        <taxon>Bacillati</taxon>
        <taxon>Actinomycetota</taxon>
        <taxon>Actinomycetes</taxon>
        <taxon>Micromonosporales</taxon>
        <taxon>Micromonosporaceae</taxon>
        <taxon>Micromonospora</taxon>
    </lineage>
</organism>
<feature type="transmembrane region" description="Helical" evidence="7">
    <location>
        <begin position="138"/>
        <end position="156"/>
    </location>
</feature>
<feature type="transmembrane region" description="Helical" evidence="7">
    <location>
        <begin position="50"/>
        <end position="74"/>
    </location>
</feature>
<gene>
    <name evidence="9" type="ORF">OG994_15730</name>
</gene>
<protein>
    <submittedName>
        <fullName evidence="9">DedA family protein</fullName>
    </submittedName>
</protein>
<keyword evidence="10" id="KW-1185">Reference proteome</keyword>
<dbReference type="InterPro" id="IPR032816">
    <property type="entry name" value="VTT_dom"/>
</dbReference>
<evidence type="ECO:0000256" key="3">
    <source>
        <dbReference type="ARBA" id="ARBA00022475"/>
    </source>
</evidence>
<evidence type="ECO:0000313" key="9">
    <source>
        <dbReference type="EMBL" id="WUP47114.1"/>
    </source>
</evidence>
<feature type="domain" description="VTT" evidence="8">
    <location>
        <begin position="38"/>
        <end position="158"/>
    </location>
</feature>
<keyword evidence="6 7" id="KW-0472">Membrane</keyword>
<proteinExistence type="inferred from homology"/>
<accession>A0ABZ1RZN6</accession>
<evidence type="ECO:0000256" key="6">
    <source>
        <dbReference type="ARBA" id="ARBA00023136"/>
    </source>
</evidence>
<dbReference type="Proteomes" id="UP001432190">
    <property type="component" value="Chromosome"/>
</dbReference>
<comment type="subcellular location">
    <subcellularLocation>
        <location evidence="1">Cell membrane</location>
        <topology evidence="1">Multi-pass membrane protein</topology>
    </subcellularLocation>
</comment>
<keyword evidence="3" id="KW-1003">Cell membrane</keyword>
<sequence>MSAVGFLTSLVARYGYLGLALLVGVESFGVPAPGETAIILGAGYAARGQLAVVGVAVTAFVAAVSGDSIAYLIGRTGGRRVVLRYGRFVGLTRERFTRLEAVMNRHGPKIVAAARFVEGLRQFNGFIAGATGMPWRRFVLYNAAGAAAWVAVWVTVGYLAGNHVQAIVADVHRFQWYVLAAAVVGVLATVAWRLTRRRRRS</sequence>
<dbReference type="InterPro" id="IPR051311">
    <property type="entry name" value="DedA_domain"/>
</dbReference>
<evidence type="ECO:0000259" key="8">
    <source>
        <dbReference type="Pfam" id="PF09335"/>
    </source>
</evidence>
<comment type="similarity">
    <text evidence="2">Belongs to the DedA family.</text>
</comment>
<feature type="transmembrane region" description="Helical" evidence="7">
    <location>
        <begin position="176"/>
        <end position="195"/>
    </location>
</feature>
<dbReference type="PANTHER" id="PTHR42709">
    <property type="entry name" value="ALKALINE PHOSPHATASE LIKE PROTEIN"/>
    <property type="match status" value="1"/>
</dbReference>
<dbReference type="EMBL" id="CP108084">
    <property type="protein sequence ID" value="WUP47114.1"/>
    <property type="molecule type" value="Genomic_DNA"/>
</dbReference>
<evidence type="ECO:0000256" key="5">
    <source>
        <dbReference type="ARBA" id="ARBA00022989"/>
    </source>
</evidence>
<dbReference type="Pfam" id="PF09335">
    <property type="entry name" value="VTT_dom"/>
    <property type="match status" value="1"/>
</dbReference>
<keyword evidence="5 7" id="KW-1133">Transmembrane helix</keyword>
<reference evidence="9" key="1">
    <citation type="submission" date="2022-10" db="EMBL/GenBank/DDBJ databases">
        <title>The complete genomes of actinobacterial strains from the NBC collection.</title>
        <authorList>
            <person name="Joergensen T.S."/>
            <person name="Alvarez Arevalo M."/>
            <person name="Sterndorff E.B."/>
            <person name="Faurdal D."/>
            <person name="Vuksanovic O."/>
            <person name="Mourched A.-S."/>
            <person name="Charusanti P."/>
            <person name="Shaw S."/>
            <person name="Blin K."/>
            <person name="Weber T."/>
        </authorList>
    </citation>
    <scope>NUCLEOTIDE SEQUENCE</scope>
    <source>
        <strain evidence="9">NBC_00256</strain>
    </source>
</reference>
<evidence type="ECO:0000313" key="10">
    <source>
        <dbReference type="Proteomes" id="UP001432190"/>
    </source>
</evidence>
<name>A0ABZ1RZN6_9ACTN</name>
<feature type="transmembrane region" description="Helical" evidence="7">
    <location>
        <begin position="12"/>
        <end position="30"/>
    </location>
</feature>
<dbReference type="RefSeq" id="WP_328850150.1">
    <property type="nucleotide sequence ID" value="NZ_CP108084.1"/>
</dbReference>
<dbReference type="PANTHER" id="PTHR42709:SF6">
    <property type="entry name" value="UNDECAPRENYL PHOSPHATE TRANSPORTER A"/>
    <property type="match status" value="1"/>
</dbReference>
<evidence type="ECO:0000256" key="2">
    <source>
        <dbReference type="ARBA" id="ARBA00010792"/>
    </source>
</evidence>
<keyword evidence="4 7" id="KW-0812">Transmembrane</keyword>
<evidence type="ECO:0000256" key="7">
    <source>
        <dbReference type="SAM" id="Phobius"/>
    </source>
</evidence>
<evidence type="ECO:0000256" key="1">
    <source>
        <dbReference type="ARBA" id="ARBA00004651"/>
    </source>
</evidence>
<evidence type="ECO:0000256" key="4">
    <source>
        <dbReference type="ARBA" id="ARBA00022692"/>
    </source>
</evidence>